<dbReference type="PROSITE" id="PS50125">
    <property type="entry name" value="GUANYLATE_CYCLASE_2"/>
    <property type="match status" value="1"/>
</dbReference>
<dbReference type="PROSITE" id="PS00452">
    <property type="entry name" value="GUANYLATE_CYCLASE_1"/>
    <property type="match status" value="1"/>
</dbReference>
<evidence type="ECO:0000256" key="1">
    <source>
        <dbReference type="ARBA" id="ARBA00001436"/>
    </source>
</evidence>
<keyword evidence="9" id="KW-0325">Glycoprotein</keyword>
<evidence type="ECO:0000256" key="3">
    <source>
        <dbReference type="ARBA" id="ARBA00012202"/>
    </source>
</evidence>
<dbReference type="Pfam" id="PF00211">
    <property type="entry name" value="Guanylate_cyc"/>
    <property type="match status" value="1"/>
</dbReference>
<evidence type="ECO:0000256" key="13">
    <source>
        <dbReference type="RuleBase" id="RU003431"/>
    </source>
</evidence>
<protein>
    <recommendedName>
        <fullName evidence="3 13">Guanylate cyclase</fullName>
        <ecNumber evidence="3 13">4.6.1.2</ecNumber>
    </recommendedName>
</protein>
<dbReference type="PANTHER" id="PTHR11920:SF501">
    <property type="entry name" value="GUANYLATE CYCLASE 32E"/>
    <property type="match status" value="1"/>
</dbReference>
<comment type="subcellular location">
    <subcellularLocation>
        <location evidence="2">Membrane</location>
        <topology evidence="2">Single-pass membrane protein</topology>
    </subcellularLocation>
</comment>
<dbReference type="FunFam" id="3.30.70.1230:FF:000035">
    <property type="entry name" value="Guanylate cyclase"/>
    <property type="match status" value="1"/>
</dbReference>
<dbReference type="GO" id="GO:0004016">
    <property type="term" value="F:adenylate cyclase activity"/>
    <property type="evidence" value="ECO:0007669"/>
    <property type="project" value="TreeGrafter"/>
</dbReference>
<comment type="catalytic activity">
    <reaction evidence="1 13">
        <text>GTP = 3',5'-cyclic GMP + diphosphate</text>
        <dbReference type="Rhea" id="RHEA:13665"/>
        <dbReference type="ChEBI" id="CHEBI:33019"/>
        <dbReference type="ChEBI" id="CHEBI:37565"/>
        <dbReference type="ChEBI" id="CHEBI:57746"/>
        <dbReference type="EC" id="4.6.1.2"/>
    </reaction>
</comment>
<evidence type="ECO:0000313" key="18">
    <source>
        <dbReference type="Proteomes" id="UP000887566"/>
    </source>
</evidence>
<keyword evidence="5" id="KW-0547">Nucleotide-binding</keyword>
<dbReference type="Proteomes" id="UP000887566">
    <property type="component" value="Unplaced"/>
</dbReference>
<dbReference type="SUPFAM" id="SSF56112">
    <property type="entry name" value="Protein kinase-like (PK-like)"/>
    <property type="match status" value="1"/>
</dbReference>
<evidence type="ECO:0000256" key="14">
    <source>
        <dbReference type="SAM" id="Coils"/>
    </source>
</evidence>
<dbReference type="Pfam" id="PF07714">
    <property type="entry name" value="PK_Tyr_Ser-Thr"/>
    <property type="match status" value="1"/>
</dbReference>
<keyword evidence="8" id="KW-0675">Receptor</keyword>
<evidence type="ECO:0000256" key="8">
    <source>
        <dbReference type="ARBA" id="ARBA00023170"/>
    </source>
</evidence>
<dbReference type="InterPro" id="IPR000719">
    <property type="entry name" value="Prot_kinase_dom"/>
</dbReference>
<feature type="coiled-coil region" evidence="14">
    <location>
        <begin position="403"/>
        <end position="434"/>
    </location>
</feature>
<dbReference type="InterPro" id="IPR050401">
    <property type="entry name" value="Cyclic_nucleotide_synthase"/>
</dbReference>
<name>A0A914VYW0_9BILA</name>
<dbReference type="GO" id="GO:0009266">
    <property type="term" value="P:response to temperature stimulus"/>
    <property type="evidence" value="ECO:0007669"/>
    <property type="project" value="UniProtKB-ARBA"/>
</dbReference>
<evidence type="ECO:0000256" key="11">
    <source>
        <dbReference type="ARBA" id="ARBA00023293"/>
    </source>
</evidence>
<organism evidence="18 19">
    <name type="scientific">Plectus sambesii</name>
    <dbReference type="NCBI Taxonomy" id="2011161"/>
    <lineage>
        <taxon>Eukaryota</taxon>
        <taxon>Metazoa</taxon>
        <taxon>Ecdysozoa</taxon>
        <taxon>Nematoda</taxon>
        <taxon>Chromadorea</taxon>
        <taxon>Plectida</taxon>
        <taxon>Plectina</taxon>
        <taxon>Plectoidea</taxon>
        <taxon>Plectidae</taxon>
        <taxon>Plectus</taxon>
    </lineage>
</organism>
<dbReference type="SUPFAM" id="SSF55073">
    <property type="entry name" value="Nucleotide cyclase"/>
    <property type="match status" value="1"/>
</dbReference>
<evidence type="ECO:0000256" key="2">
    <source>
        <dbReference type="ARBA" id="ARBA00004167"/>
    </source>
</evidence>
<evidence type="ECO:0000313" key="19">
    <source>
        <dbReference type="WBParaSite" id="PSAMB.scaffold2766size21416.g19023.t1"/>
    </source>
</evidence>
<dbReference type="WBParaSite" id="PSAMB.scaffold2766size21416.g19023.t1">
    <property type="protein sequence ID" value="PSAMB.scaffold2766size21416.g19023.t1"/>
    <property type="gene ID" value="PSAMB.scaffold2766size21416.g19023"/>
</dbReference>
<dbReference type="InterPro" id="IPR011009">
    <property type="entry name" value="Kinase-like_dom_sf"/>
</dbReference>
<evidence type="ECO:0000256" key="9">
    <source>
        <dbReference type="ARBA" id="ARBA00023180"/>
    </source>
</evidence>
<keyword evidence="18" id="KW-1185">Reference proteome</keyword>
<sequence length="666" mass="75463">FLTDVGDGVWPFKDGKLPSDTPECGFLGEKCDHKVQIAVGVAIIIIILTVVAILIRFQYYQRKVLRDMPWRLSPKQIKLMRDDKMKTLINSFKSNITDSTAGGDENTAFAKNFAMVGNNYATVRRFDQKKTVHFRKDELHILYEMKQVTHDNLNSFLGICCNNTGLEMLILWKYCQRGTLSDFIHNEDIQMDMRFKTSFIRDVAQGLDYLHTSTIGYHSCLTPTTTLIDNNWVVKLSDYGLEGFLERLIKDGCVSSKALSVSPVEQFYIAPEELRIKKMHPLRQQPSQDRLKRIQEKQMADIYSFGIVLWEILFRAQPFDDAGKGPEVVVERICDYNPLKEAEPYRPSVPQCATSEYHPDLLSTMRLCWAEMSDERPTMKRVRKLFETSLRTKKDNCSKGGLVDQMMAMMEQYANNLEKLVKERTMLLEETQQRADRLLRQLLPREVANELKLGRAVPPRSYEAASVQFTDIVGFTALCSSSTPMEIVGFLNQIFSGFDNVVSEHDAYKVETIGDAYLVVSGVPKENGSNHVKICANISLKMKAFVSSFELAHRPGHRLQCRWGIHTGPVAAGVVGLTAPRYCLFGDTVNMASRMESTGMADHIQISESSFFLLTGSYPGFFRCKQRGQVEVKGKGLCTTYILEGRESDLQQQEKANATARGAAMH</sequence>
<dbReference type="GO" id="GO:0035556">
    <property type="term" value="P:intracellular signal transduction"/>
    <property type="evidence" value="ECO:0007669"/>
    <property type="project" value="InterPro"/>
</dbReference>
<comment type="similarity">
    <text evidence="12">Belongs to the adenylyl cyclase class-4/guanylyl cyclase family.</text>
</comment>
<keyword evidence="14" id="KW-0175">Coiled coil</keyword>
<dbReference type="InterPro" id="IPR001054">
    <property type="entry name" value="A/G_cyclase"/>
</dbReference>
<evidence type="ECO:0000256" key="5">
    <source>
        <dbReference type="ARBA" id="ARBA00022741"/>
    </source>
</evidence>
<evidence type="ECO:0000256" key="7">
    <source>
        <dbReference type="ARBA" id="ARBA00023136"/>
    </source>
</evidence>
<dbReference type="SMART" id="SM00044">
    <property type="entry name" value="CYCc"/>
    <property type="match status" value="1"/>
</dbReference>
<dbReference type="GO" id="GO:0043005">
    <property type="term" value="C:neuron projection"/>
    <property type="evidence" value="ECO:0007669"/>
    <property type="project" value="UniProtKB-ARBA"/>
</dbReference>
<evidence type="ECO:0000256" key="6">
    <source>
        <dbReference type="ARBA" id="ARBA00022989"/>
    </source>
</evidence>
<dbReference type="EC" id="4.6.1.2" evidence="3 13"/>
<dbReference type="Gene3D" id="3.30.70.1230">
    <property type="entry name" value="Nucleotide cyclase"/>
    <property type="match status" value="1"/>
</dbReference>
<dbReference type="GO" id="GO:0042330">
    <property type="term" value="P:taxis"/>
    <property type="evidence" value="ECO:0007669"/>
    <property type="project" value="UniProtKB-ARBA"/>
</dbReference>
<dbReference type="PANTHER" id="PTHR11920">
    <property type="entry name" value="GUANYLYL CYCLASE"/>
    <property type="match status" value="1"/>
</dbReference>
<dbReference type="InterPro" id="IPR001245">
    <property type="entry name" value="Ser-Thr/Tyr_kinase_cat_dom"/>
</dbReference>
<evidence type="ECO:0000256" key="10">
    <source>
        <dbReference type="ARBA" id="ARBA00023239"/>
    </source>
</evidence>
<evidence type="ECO:0000259" key="17">
    <source>
        <dbReference type="PROSITE" id="PS50125"/>
    </source>
</evidence>
<dbReference type="GO" id="GO:0005886">
    <property type="term" value="C:plasma membrane"/>
    <property type="evidence" value="ECO:0007669"/>
    <property type="project" value="TreeGrafter"/>
</dbReference>
<dbReference type="Gene3D" id="1.10.510.10">
    <property type="entry name" value="Transferase(Phosphotransferase) domain 1"/>
    <property type="match status" value="1"/>
</dbReference>
<evidence type="ECO:0000256" key="15">
    <source>
        <dbReference type="SAM" id="Phobius"/>
    </source>
</evidence>
<keyword evidence="4 15" id="KW-0812">Transmembrane</keyword>
<dbReference type="GO" id="GO:0005524">
    <property type="term" value="F:ATP binding"/>
    <property type="evidence" value="ECO:0007669"/>
    <property type="project" value="InterPro"/>
</dbReference>
<dbReference type="InterPro" id="IPR029787">
    <property type="entry name" value="Nucleotide_cyclase"/>
</dbReference>
<evidence type="ECO:0000256" key="12">
    <source>
        <dbReference type="RuleBase" id="RU000405"/>
    </source>
</evidence>
<proteinExistence type="inferred from homology"/>
<reference evidence="19" key="1">
    <citation type="submission" date="2022-11" db="UniProtKB">
        <authorList>
            <consortium name="WormBaseParasite"/>
        </authorList>
    </citation>
    <scope>IDENTIFICATION</scope>
</reference>
<keyword evidence="6 15" id="KW-1133">Transmembrane helix</keyword>
<dbReference type="InterPro" id="IPR018297">
    <property type="entry name" value="A/G_cyclase_CS"/>
</dbReference>
<dbReference type="CDD" id="cd07302">
    <property type="entry name" value="CHD"/>
    <property type="match status" value="1"/>
</dbReference>
<evidence type="ECO:0000256" key="4">
    <source>
        <dbReference type="ARBA" id="ARBA00022692"/>
    </source>
</evidence>
<dbReference type="GO" id="GO:0009582">
    <property type="term" value="P:detection of abiotic stimulus"/>
    <property type="evidence" value="ECO:0007669"/>
    <property type="project" value="UniProtKB-ARBA"/>
</dbReference>
<feature type="transmembrane region" description="Helical" evidence="15">
    <location>
        <begin position="35"/>
        <end position="57"/>
    </location>
</feature>
<dbReference type="PROSITE" id="PS50011">
    <property type="entry name" value="PROTEIN_KINASE_DOM"/>
    <property type="match status" value="1"/>
</dbReference>
<accession>A0A914VYW0</accession>
<evidence type="ECO:0000259" key="16">
    <source>
        <dbReference type="PROSITE" id="PS50011"/>
    </source>
</evidence>
<dbReference type="GO" id="GO:0007168">
    <property type="term" value="P:receptor guanylyl cyclase signaling pathway"/>
    <property type="evidence" value="ECO:0007669"/>
    <property type="project" value="TreeGrafter"/>
</dbReference>
<dbReference type="GO" id="GO:0009581">
    <property type="term" value="P:detection of external stimulus"/>
    <property type="evidence" value="ECO:0007669"/>
    <property type="project" value="UniProtKB-ARBA"/>
</dbReference>
<dbReference type="GO" id="GO:0004383">
    <property type="term" value="F:guanylate cyclase activity"/>
    <property type="evidence" value="ECO:0007669"/>
    <property type="project" value="UniProtKB-EC"/>
</dbReference>
<feature type="domain" description="Guanylate cyclase" evidence="17">
    <location>
        <begin position="466"/>
        <end position="596"/>
    </location>
</feature>
<keyword evidence="10 12" id="KW-0456">Lyase</keyword>
<dbReference type="GO" id="GO:0004672">
    <property type="term" value="F:protein kinase activity"/>
    <property type="evidence" value="ECO:0007669"/>
    <property type="project" value="InterPro"/>
</dbReference>
<keyword evidence="11 13" id="KW-0141">cGMP biosynthesis</keyword>
<keyword evidence="7 15" id="KW-0472">Membrane</keyword>
<dbReference type="GO" id="GO:0001653">
    <property type="term" value="F:peptide receptor activity"/>
    <property type="evidence" value="ECO:0007669"/>
    <property type="project" value="TreeGrafter"/>
</dbReference>
<dbReference type="AlphaFoldDB" id="A0A914VYW0"/>
<feature type="domain" description="Protein kinase" evidence="16">
    <location>
        <begin position="94"/>
        <end position="390"/>
    </location>
</feature>